<dbReference type="InterPro" id="IPR032710">
    <property type="entry name" value="NTF2-like_dom_sf"/>
</dbReference>
<dbReference type="RefSeq" id="WP_045828796.1">
    <property type="nucleotide sequence ID" value="NZ_JZRB01000014.1"/>
</dbReference>
<dbReference type="EMBL" id="JZRB01000014">
    <property type="protein sequence ID" value="KJV35699.1"/>
    <property type="molecule type" value="Genomic_DNA"/>
</dbReference>
<dbReference type="AlphaFoldDB" id="A0A0F3L018"/>
<keyword evidence="2" id="KW-1185">Reference proteome</keyword>
<name>A0A0F3L018_9GAMM</name>
<gene>
    <name evidence="1" type="ORF">VI08_06775</name>
</gene>
<evidence type="ECO:0000313" key="1">
    <source>
        <dbReference type="EMBL" id="KJV35699.1"/>
    </source>
</evidence>
<reference evidence="1 2" key="1">
    <citation type="submission" date="2015-03" db="EMBL/GenBank/DDBJ databases">
        <title>Draft genome sequence of Luteibacter yeojuensis strain SU11.</title>
        <authorList>
            <person name="Sulaiman J."/>
            <person name="Priya K."/>
            <person name="Chan K.-G."/>
        </authorList>
    </citation>
    <scope>NUCLEOTIDE SEQUENCE [LARGE SCALE GENOMIC DNA]</scope>
    <source>
        <strain evidence="1 2">SU11</strain>
    </source>
</reference>
<dbReference type="OrthoDB" id="7064268at2"/>
<sequence>MHIDYDAIMRANLARVFGERDAAMRIVAIRELYAEDAVLYEPDRSARGHAAISQAVTELLAQMPPGFAFHPVRPGLGHHGVGRLQWRGGVEGATPLVTGLDVAHIQASLIQTLHVFIDQQGG</sequence>
<dbReference type="Proteomes" id="UP000033651">
    <property type="component" value="Unassembled WGS sequence"/>
</dbReference>
<evidence type="ECO:0000313" key="2">
    <source>
        <dbReference type="Proteomes" id="UP000033651"/>
    </source>
</evidence>
<comment type="caution">
    <text evidence="1">The sequence shown here is derived from an EMBL/GenBank/DDBJ whole genome shotgun (WGS) entry which is preliminary data.</text>
</comment>
<protein>
    <submittedName>
        <fullName evidence="1">Uncharacterized protein</fullName>
    </submittedName>
</protein>
<dbReference type="SUPFAM" id="SSF54427">
    <property type="entry name" value="NTF2-like"/>
    <property type="match status" value="1"/>
</dbReference>
<proteinExistence type="predicted"/>
<accession>A0A0F3L018</accession>
<dbReference type="Gene3D" id="3.10.450.50">
    <property type="match status" value="1"/>
</dbReference>
<dbReference type="PATRIC" id="fig|345309.4.peg.558"/>
<organism evidence="1 2">
    <name type="scientific">Luteibacter yeojuensis</name>
    <dbReference type="NCBI Taxonomy" id="345309"/>
    <lineage>
        <taxon>Bacteria</taxon>
        <taxon>Pseudomonadati</taxon>
        <taxon>Pseudomonadota</taxon>
        <taxon>Gammaproteobacteria</taxon>
        <taxon>Lysobacterales</taxon>
        <taxon>Rhodanobacteraceae</taxon>
        <taxon>Luteibacter</taxon>
    </lineage>
</organism>